<dbReference type="Pfam" id="PF06262">
    <property type="entry name" value="Zincin_1"/>
    <property type="match status" value="1"/>
</dbReference>
<dbReference type="CDD" id="cd12952">
    <property type="entry name" value="MMP_ACEL2062"/>
    <property type="match status" value="1"/>
</dbReference>
<dbReference type="Gene3D" id="1.25.40.10">
    <property type="entry name" value="Tetratricopeptide repeat domain"/>
    <property type="match status" value="1"/>
</dbReference>
<dbReference type="Gene3D" id="3.30.2010.20">
    <property type="match status" value="1"/>
</dbReference>
<dbReference type="Proteomes" id="UP000580839">
    <property type="component" value="Unassembled WGS sequence"/>
</dbReference>
<dbReference type="InterPro" id="IPR010428">
    <property type="entry name" value="Zincin_1"/>
</dbReference>
<dbReference type="SUPFAM" id="SSF55486">
    <property type="entry name" value="Metalloproteases ('zincins'), catalytic domain"/>
    <property type="match status" value="1"/>
</dbReference>
<dbReference type="SUPFAM" id="SSF48452">
    <property type="entry name" value="TPR-like"/>
    <property type="match status" value="1"/>
</dbReference>
<organism evidence="1 2">
    <name type="scientific">Eiseniibacteriota bacterium</name>
    <dbReference type="NCBI Taxonomy" id="2212470"/>
    <lineage>
        <taxon>Bacteria</taxon>
        <taxon>Candidatus Eiseniibacteriota</taxon>
    </lineage>
</organism>
<evidence type="ECO:0008006" key="3">
    <source>
        <dbReference type="Google" id="ProtNLM"/>
    </source>
</evidence>
<proteinExistence type="predicted"/>
<dbReference type="InterPro" id="IPR011990">
    <property type="entry name" value="TPR-like_helical_dom_sf"/>
</dbReference>
<comment type="caution">
    <text evidence="1">The sequence shown here is derived from an EMBL/GenBank/DDBJ whole genome shotgun (WGS) entry which is preliminary data.</text>
</comment>
<protein>
    <recommendedName>
        <fullName evidence="3">Tetratricopeptide repeat protein</fullName>
    </recommendedName>
</protein>
<sequence>MDFETLSEHEWSSVERVYDLLDQGEVESARREIDTLLLSRPGHADLCMVDAAVRIEESDPEGALRTLVGAERSADPSAFFHLRAVASYELARFEVAREDALRAIAIQPGLAESHDLLSRIADHVGNPDEAHEYAENAAALDAEAFPLPLEVADARFDELVEACVKELPERVRRELDHVPVLVEPLPSREILTAESPTLAPDILGLFVGRHLLDRSGADPPGTPGTIHLFRKNLLRSCRDEEELAREIRVTVQHEVGHLLGLDEDDLEEWGLA</sequence>
<dbReference type="EMBL" id="JABFRW010000014">
    <property type="protein sequence ID" value="NOT32809.1"/>
    <property type="molecule type" value="Genomic_DNA"/>
</dbReference>
<dbReference type="InterPro" id="IPR038555">
    <property type="entry name" value="Zincin_1_sf"/>
</dbReference>
<evidence type="ECO:0000313" key="1">
    <source>
        <dbReference type="EMBL" id="NOT32809.1"/>
    </source>
</evidence>
<name>A0A849SUC5_UNCEI</name>
<gene>
    <name evidence="1" type="ORF">HOP12_01430</name>
</gene>
<accession>A0A849SUC5</accession>
<dbReference type="AlphaFoldDB" id="A0A849SUC5"/>
<evidence type="ECO:0000313" key="2">
    <source>
        <dbReference type="Proteomes" id="UP000580839"/>
    </source>
</evidence>
<reference evidence="1 2" key="1">
    <citation type="submission" date="2020-04" db="EMBL/GenBank/DDBJ databases">
        <title>Metagenomic profiling of ammonia- and methane-oxidizing microorganisms in a Dutch drinking water treatment plant.</title>
        <authorList>
            <person name="Poghosyan L."/>
            <person name="Leucker S."/>
        </authorList>
    </citation>
    <scope>NUCLEOTIDE SEQUENCE [LARGE SCALE GENOMIC DNA]</scope>
    <source>
        <strain evidence="1">S-RSF-IL-03</strain>
    </source>
</reference>